<accession>A0A2P5EP83</accession>
<dbReference type="Proteomes" id="UP000237000">
    <property type="component" value="Unassembled WGS sequence"/>
</dbReference>
<feature type="region of interest" description="Disordered" evidence="1">
    <location>
        <begin position="1"/>
        <end position="51"/>
    </location>
</feature>
<name>A0A2P5EP83_TREOI</name>
<protein>
    <submittedName>
        <fullName evidence="2">Uncharacterized protein</fullName>
    </submittedName>
</protein>
<sequence>MFQEYPSTLGPRISGKKIEPVKERSLGLPSPATARLQTCSTDGTSSANSTG</sequence>
<feature type="compositionally biased region" description="Basic and acidic residues" evidence="1">
    <location>
        <begin position="16"/>
        <end position="25"/>
    </location>
</feature>
<dbReference type="EMBL" id="JXTC01000119">
    <property type="protein sequence ID" value="PON87319.1"/>
    <property type="molecule type" value="Genomic_DNA"/>
</dbReference>
<feature type="compositionally biased region" description="Polar residues" evidence="1">
    <location>
        <begin position="35"/>
        <end position="51"/>
    </location>
</feature>
<proteinExistence type="predicted"/>
<reference evidence="3" key="1">
    <citation type="submission" date="2016-06" db="EMBL/GenBank/DDBJ databases">
        <title>Parallel loss of symbiosis genes in relatives of nitrogen-fixing non-legume Parasponia.</title>
        <authorList>
            <person name="Van Velzen R."/>
            <person name="Holmer R."/>
            <person name="Bu F."/>
            <person name="Rutten L."/>
            <person name="Van Zeijl A."/>
            <person name="Liu W."/>
            <person name="Santuari L."/>
            <person name="Cao Q."/>
            <person name="Sharma T."/>
            <person name="Shen D."/>
            <person name="Roswanjaya Y."/>
            <person name="Wardhani T."/>
            <person name="Kalhor M.S."/>
            <person name="Jansen J."/>
            <person name="Van den Hoogen J."/>
            <person name="Gungor B."/>
            <person name="Hartog M."/>
            <person name="Hontelez J."/>
            <person name="Verver J."/>
            <person name="Yang W.-C."/>
            <person name="Schijlen E."/>
            <person name="Repin R."/>
            <person name="Schilthuizen M."/>
            <person name="Schranz E."/>
            <person name="Heidstra R."/>
            <person name="Miyata K."/>
            <person name="Fedorova E."/>
            <person name="Kohlen W."/>
            <person name="Bisseling T."/>
            <person name="Smit S."/>
            <person name="Geurts R."/>
        </authorList>
    </citation>
    <scope>NUCLEOTIDE SEQUENCE [LARGE SCALE GENOMIC DNA]</scope>
    <source>
        <strain evidence="3">cv. RG33-2</strain>
    </source>
</reference>
<evidence type="ECO:0000256" key="1">
    <source>
        <dbReference type="SAM" id="MobiDB-lite"/>
    </source>
</evidence>
<evidence type="ECO:0000313" key="3">
    <source>
        <dbReference type="Proteomes" id="UP000237000"/>
    </source>
</evidence>
<gene>
    <name evidence="2" type="ORF">TorRG33x02_169550</name>
</gene>
<dbReference type="AlphaFoldDB" id="A0A2P5EP83"/>
<keyword evidence="3" id="KW-1185">Reference proteome</keyword>
<organism evidence="2 3">
    <name type="scientific">Trema orientale</name>
    <name type="common">Charcoal tree</name>
    <name type="synonym">Celtis orientalis</name>
    <dbReference type="NCBI Taxonomy" id="63057"/>
    <lineage>
        <taxon>Eukaryota</taxon>
        <taxon>Viridiplantae</taxon>
        <taxon>Streptophyta</taxon>
        <taxon>Embryophyta</taxon>
        <taxon>Tracheophyta</taxon>
        <taxon>Spermatophyta</taxon>
        <taxon>Magnoliopsida</taxon>
        <taxon>eudicotyledons</taxon>
        <taxon>Gunneridae</taxon>
        <taxon>Pentapetalae</taxon>
        <taxon>rosids</taxon>
        <taxon>fabids</taxon>
        <taxon>Rosales</taxon>
        <taxon>Cannabaceae</taxon>
        <taxon>Trema</taxon>
    </lineage>
</organism>
<comment type="caution">
    <text evidence="2">The sequence shown here is derived from an EMBL/GenBank/DDBJ whole genome shotgun (WGS) entry which is preliminary data.</text>
</comment>
<evidence type="ECO:0000313" key="2">
    <source>
        <dbReference type="EMBL" id="PON87319.1"/>
    </source>
</evidence>
<dbReference type="InParanoid" id="A0A2P5EP83"/>